<feature type="compositionally biased region" description="Polar residues" evidence="1">
    <location>
        <begin position="31"/>
        <end position="41"/>
    </location>
</feature>
<evidence type="ECO:0000313" key="2">
    <source>
        <dbReference type="EMBL" id="JAT20127.1"/>
    </source>
</evidence>
<dbReference type="EMBL" id="GEBQ01019850">
    <property type="protein sequence ID" value="JAT20127.1"/>
    <property type="molecule type" value="Transcribed_RNA"/>
</dbReference>
<proteinExistence type="predicted"/>
<evidence type="ECO:0000256" key="1">
    <source>
        <dbReference type="SAM" id="MobiDB-lite"/>
    </source>
</evidence>
<feature type="region of interest" description="Disordered" evidence="1">
    <location>
        <begin position="29"/>
        <end position="55"/>
    </location>
</feature>
<protein>
    <submittedName>
        <fullName evidence="2">Uncharacterized protein</fullName>
    </submittedName>
</protein>
<name>A0A1B6L8U2_9HEMI</name>
<feature type="non-terminal residue" evidence="2">
    <location>
        <position position="107"/>
    </location>
</feature>
<accession>A0A1B6L8U2</accession>
<organism evidence="2">
    <name type="scientific">Graphocephala atropunctata</name>
    <dbReference type="NCBI Taxonomy" id="36148"/>
    <lineage>
        <taxon>Eukaryota</taxon>
        <taxon>Metazoa</taxon>
        <taxon>Ecdysozoa</taxon>
        <taxon>Arthropoda</taxon>
        <taxon>Hexapoda</taxon>
        <taxon>Insecta</taxon>
        <taxon>Pterygota</taxon>
        <taxon>Neoptera</taxon>
        <taxon>Paraneoptera</taxon>
        <taxon>Hemiptera</taxon>
        <taxon>Auchenorrhyncha</taxon>
        <taxon>Membracoidea</taxon>
        <taxon>Cicadellidae</taxon>
        <taxon>Cicadellinae</taxon>
        <taxon>Cicadellini</taxon>
        <taxon>Graphocephala</taxon>
    </lineage>
</organism>
<gene>
    <name evidence="2" type="ORF">g.53736</name>
</gene>
<sequence length="107" mass="12126">MKITKCTVLKDDLGDEAVEFEINTPVFPKSNKATTETQKNLNPIVKGTGKPERVTPKERVPLKSMTLVGRGKKSLDKMFAQMSKYNEKLCHNRTRKFQKNMPQSDVG</sequence>
<reference evidence="2" key="1">
    <citation type="submission" date="2015-11" db="EMBL/GenBank/DDBJ databases">
        <title>De novo transcriptome assembly of four potential Pierce s Disease insect vectors from Arizona vineyards.</title>
        <authorList>
            <person name="Tassone E.E."/>
        </authorList>
    </citation>
    <scope>NUCLEOTIDE SEQUENCE</scope>
</reference>
<dbReference type="AlphaFoldDB" id="A0A1B6L8U2"/>